<protein>
    <submittedName>
        <fullName evidence="1">Uncharacterized protein</fullName>
    </submittedName>
</protein>
<keyword evidence="2" id="KW-1185">Reference proteome</keyword>
<accession>A0A1I2D4N8</accession>
<dbReference type="Pfam" id="PF20083">
    <property type="entry name" value="DUF6477"/>
    <property type="match status" value="1"/>
</dbReference>
<dbReference type="EMBL" id="FOMS01000015">
    <property type="protein sequence ID" value="SFE75474.1"/>
    <property type="molecule type" value="Genomic_DNA"/>
</dbReference>
<dbReference type="Proteomes" id="UP000325289">
    <property type="component" value="Unassembled WGS sequence"/>
</dbReference>
<dbReference type="RefSeq" id="WP_188129753.1">
    <property type="nucleotide sequence ID" value="NZ_FOMS01000015.1"/>
</dbReference>
<reference evidence="1 2" key="1">
    <citation type="submission" date="2016-10" db="EMBL/GenBank/DDBJ databases">
        <authorList>
            <person name="Varghese N."/>
            <person name="Submissions S."/>
        </authorList>
    </citation>
    <scope>NUCLEOTIDE SEQUENCE [LARGE SCALE GENOMIC DNA]</scope>
    <source>
        <strain evidence="2">YIM D21,KCTC 23444,ACCC 10710</strain>
    </source>
</reference>
<gene>
    <name evidence="1" type="ORF">SAMN04515678_11568</name>
</gene>
<evidence type="ECO:0000313" key="1">
    <source>
        <dbReference type="EMBL" id="SFE75474.1"/>
    </source>
</evidence>
<proteinExistence type="predicted"/>
<sequence>MHDLADTLLQLRRPRLLVRAARIGAQDYRRDRHLARLVGGGSAGDATARPLERLMAAEAPLDLARREGTAGYSPARHVALLSAIIAEQRLARLAFQGPERTCTRQENASGSEARFPAMYAPSASEIAGSIAGGT</sequence>
<dbReference type="AlphaFoldDB" id="A0A1I2D4N8"/>
<name>A0A1I2D4N8_9RHOB</name>
<organism evidence="1 2">
    <name type="scientific">Roseivivax sediminis</name>
    <dbReference type="NCBI Taxonomy" id="936889"/>
    <lineage>
        <taxon>Bacteria</taxon>
        <taxon>Pseudomonadati</taxon>
        <taxon>Pseudomonadota</taxon>
        <taxon>Alphaproteobacteria</taxon>
        <taxon>Rhodobacterales</taxon>
        <taxon>Roseobacteraceae</taxon>
        <taxon>Roseivivax</taxon>
    </lineage>
</organism>
<dbReference type="InterPro" id="IPR045516">
    <property type="entry name" value="DUF6477"/>
</dbReference>
<evidence type="ECO:0000313" key="2">
    <source>
        <dbReference type="Proteomes" id="UP000325289"/>
    </source>
</evidence>